<comment type="caution">
    <text evidence="2">The sequence shown here is derived from an EMBL/GenBank/DDBJ whole genome shotgun (WGS) entry which is preliminary data.</text>
</comment>
<keyword evidence="3" id="KW-1185">Reference proteome</keyword>
<evidence type="ECO:0000313" key="3">
    <source>
        <dbReference type="Proteomes" id="UP000637695"/>
    </source>
</evidence>
<organism evidence="2 3">
    <name type="scientific">Alicyclobacillus cellulosilyticus</name>
    <dbReference type="NCBI Taxonomy" id="1003997"/>
    <lineage>
        <taxon>Bacteria</taxon>
        <taxon>Bacillati</taxon>
        <taxon>Bacillota</taxon>
        <taxon>Bacilli</taxon>
        <taxon>Bacillales</taxon>
        <taxon>Alicyclobacillaceae</taxon>
        <taxon>Alicyclobacillus</taxon>
    </lineage>
</organism>
<reference evidence="2" key="1">
    <citation type="journal article" date="2014" name="Int. J. Syst. Evol. Microbiol.">
        <title>Complete genome sequence of Corynebacterium casei LMG S-19264T (=DSM 44701T), isolated from a smear-ripened cheese.</title>
        <authorList>
            <consortium name="US DOE Joint Genome Institute (JGI-PGF)"/>
            <person name="Walter F."/>
            <person name="Albersmeier A."/>
            <person name="Kalinowski J."/>
            <person name="Ruckert C."/>
        </authorList>
    </citation>
    <scope>NUCLEOTIDE SEQUENCE</scope>
    <source>
        <strain evidence="2">JCM 18487</strain>
    </source>
</reference>
<feature type="transmembrane region" description="Helical" evidence="1">
    <location>
        <begin position="95"/>
        <end position="120"/>
    </location>
</feature>
<dbReference type="AlphaFoldDB" id="A0A917KE08"/>
<sequence length="203" mass="22071">MWRDNEPLLTALDMPLPAAKSRAWGYCLWAVLCWSAACAWTWVERTRAWPSGAGWYIVCVAAAWPAGYGWFRLYTLVAHVMTTNIFQVRGQRLRMLNVLTSVMALQPYLALAAFCIAVPAPWSFCLGTALAVATAGRSLWLVTDGYGRVFHCGRGRALVLFLGGTVLTAFVFAVGLLAMAVAAGVVAWLALAFLRGAQPRGQA</sequence>
<protein>
    <submittedName>
        <fullName evidence="2">Uncharacterized protein</fullName>
    </submittedName>
</protein>
<feature type="transmembrane region" description="Helical" evidence="1">
    <location>
        <begin position="158"/>
        <end position="191"/>
    </location>
</feature>
<evidence type="ECO:0000313" key="2">
    <source>
        <dbReference type="EMBL" id="GGJ09952.1"/>
    </source>
</evidence>
<keyword evidence="1" id="KW-1133">Transmembrane helix</keyword>
<accession>A0A917KE08</accession>
<gene>
    <name evidence="2" type="ORF">GCM10010885_18890</name>
</gene>
<name>A0A917KE08_9BACL</name>
<evidence type="ECO:0000256" key="1">
    <source>
        <dbReference type="SAM" id="Phobius"/>
    </source>
</evidence>
<dbReference type="EMBL" id="BMOY01000031">
    <property type="protein sequence ID" value="GGJ09952.1"/>
    <property type="molecule type" value="Genomic_DNA"/>
</dbReference>
<feature type="transmembrane region" description="Helical" evidence="1">
    <location>
        <begin position="55"/>
        <end position="74"/>
    </location>
</feature>
<dbReference type="Proteomes" id="UP000637695">
    <property type="component" value="Unassembled WGS sequence"/>
</dbReference>
<keyword evidence="1" id="KW-0812">Transmembrane</keyword>
<feature type="transmembrane region" description="Helical" evidence="1">
    <location>
        <begin position="23"/>
        <end position="43"/>
    </location>
</feature>
<reference evidence="2" key="2">
    <citation type="submission" date="2020-09" db="EMBL/GenBank/DDBJ databases">
        <authorList>
            <person name="Sun Q."/>
            <person name="Ohkuma M."/>
        </authorList>
    </citation>
    <scope>NUCLEOTIDE SEQUENCE</scope>
    <source>
        <strain evidence="2">JCM 18487</strain>
    </source>
</reference>
<proteinExistence type="predicted"/>
<keyword evidence="1" id="KW-0472">Membrane</keyword>